<accession>A0A285PSQ2</accession>
<name>A0A285PSQ2_9FIRM</name>
<gene>
    <name evidence="1" type="ORF">EHLA_2006</name>
</gene>
<sequence>MECEKTLLSFEEFCNYVGIGKTKARELISNPCCKYVVRIGRRVFIHKELFDEELKKNAKYGLTM</sequence>
<protein>
    <submittedName>
        <fullName evidence="1">Helix-turn-helix domain</fullName>
    </submittedName>
</protein>
<reference evidence="2" key="1">
    <citation type="submission" date="2017-09" db="EMBL/GenBank/DDBJ databases">
        <authorList>
            <person name="Shetty A S."/>
        </authorList>
    </citation>
    <scope>NUCLEOTIDE SEQUENCE [LARGE SCALE GENOMIC DNA]</scope>
</reference>
<proteinExistence type="predicted"/>
<organism evidence="1 2">
    <name type="scientific">Anaerobutyricum hallii</name>
    <dbReference type="NCBI Taxonomy" id="39488"/>
    <lineage>
        <taxon>Bacteria</taxon>
        <taxon>Bacillati</taxon>
        <taxon>Bacillota</taxon>
        <taxon>Clostridia</taxon>
        <taxon>Lachnospirales</taxon>
        <taxon>Lachnospiraceae</taxon>
        <taxon>Anaerobutyricum</taxon>
    </lineage>
</organism>
<dbReference type="EMBL" id="LT907978">
    <property type="protein sequence ID" value="SOB72639.1"/>
    <property type="molecule type" value="Genomic_DNA"/>
</dbReference>
<dbReference type="Gene3D" id="3.90.105.50">
    <property type="match status" value="1"/>
</dbReference>
<evidence type="ECO:0000313" key="2">
    <source>
        <dbReference type="Proteomes" id="UP000217549"/>
    </source>
</evidence>
<dbReference type="KEGG" id="ehl:EHLA_2006"/>
<dbReference type="InterPro" id="IPR038148">
    <property type="entry name" value="Tn1545/Tn916_Xis"/>
</dbReference>
<evidence type="ECO:0000313" key="1">
    <source>
        <dbReference type="EMBL" id="SOB72639.1"/>
    </source>
</evidence>
<dbReference type="RefSeq" id="WP_096240586.1">
    <property type="nucleotide sequence ID" value="NZ_LT907978.1"/>
</dbReference>
<keyword evidence="2" id="KW-1185">Reference proteome</keyword>
<dbReference type="AlphaFoldDB" id="A0A285PSQ2"/>
<dbReference type="Proteomes" id="UP000217549">
    <property type="component" value="Chromosome I"/>
</dbReference>